<protein>
    <submittedName>
        <fullName evidence="5">Mannitol dehydrogenase</fullName>
    </submittedName>
</protein>
<evidence type="ECO:0000259" key="3">
    <source>
        <dbReference type="Pfam" id="PF01232"/>
    </source>
</evidence>
<reference evidence="5 6" key="1">
    <citation type="submission" date="2021-06" db="EMBL/GenBank/DDBJ databases">
        <title>Enterococcus alishanensis sp. nov., a novel lactic acid bacterium isolated from fresh coffee beans.</title>
        <authorList>
            <person name="Chen Y.-S."/>
        </authorList>
    </citation>
    <scope>NUCLEOTIDE SEQUENCE [LARGE SCALE GENOMIC DNA]</scope>
    <source>
        <strain evidence="5 6">ALS3</strain>
    </source>
</reference>
<evidence type="ECO:0000313" key="6">
    <source>
        <dbReference type="Proteomes" id="UP000774130"/>
    </source>
</evidence>
<dbReference type="Proteomes" id="UP000774130">
    <property type="component" value="Unassembled WGS sequence"/>
</dbReference>
<keyword evidence="2" id="KW-0520">NAD</keyword>
<accession>A0ABS6TCE1</accession>
<dbReference type="Pfam" id="PF08125">
    <property type="entry name" value="Mannitol_dh_C"/>
    <property type="match status" value="1"/>
</dbReference>
<evidence type="ECO:0000259" key="4">
    <source>
        <dbReference type="Pfam" id="PF08125"/>
    </source>
</evidence>
<feature type="domain" description="Mannitol dehydrogenase C-terminal" evidence="4">
    <location>
        <begin position="207"/>
        <end position="378"/>
    </location>
</feature>
<organism evidence="5 6">
    <name type="scientific">Enterococcus alishanensis</name>
    <dbReference type="NCBI Taxonomy" id="1303817"/>
    <lineage>
        <taxon>Bacteria</taxon>
        <taxon>Bacillati</taxon>
        <taxon>Bacillota</taxon>
        <taxon>Bacilli</taxon>
        <taxon>Lactobacillales</taxon>
        <taxon>Enterococcaceae</taxon>
        <taxon>Enterococcus</taxon>
    </lineage>
</organism>
<evidence type="ECO:0000313" key="5">
    <source>
        <dbReference type="EMBL" id="MBV7390555.1"/>
    </source>
</evidence>
<dbReference type="RefSeq" id="WP_218325616.1">
    <property type="nucleotide sequence ID" value="NZ_JAHUZB010000003.1"/>
</dbReference>
<feature type="domain" description="Mannitol dehydrogenase N-terminal" evidence="3">
    <location>
        <begin position="5"/>
        <end position="169"/>
    </location>
</feature>
<dbReference type="InterPro" id="IPR013118">
    <property type="entry name" value="Mannitol_DH_C"/>
</dbReference>
<dbReference type="Pfam" id="PF01232">
    <property type="entry name" value="Mannitol_dh"/>
    <property type="match status" value="1"/>
</dbReference>
<keyword evidence="6" id="KW-1185">Reference proteome</keyword>
<comment type="caution">
    <text evidence="5">The sequence shown here is derived from an EMBL/GenBank/DDBJ whole genome shotgun (WGS) entry which is preliminary data.</text>
</comment>
<evidence type="ECO:0000256" key="2">
    <source>
        <dbReference type="ARBA" id="ARBA00023027"/>
    </source>
</evidence>
<sequence>MSNKNVLIVGAGRLGKGFVGETFFNADWQISFLDNSPKVIDKLNEKGYYDVRVHTTDDVFMNKIEGYKAYLADDNYAVMDDFLAADLVMLPLYPEDFEESAKYLGKCFDKQFEVNPESKKTLICLTNKNHIIDQITAYYRENLASEEAKAWFDKNVVVRDSIVRRSTDADSEYSTDLVTTAVAALIIQGPVNSDFSDVKWLDVRDNVEMLKDIKVFTINGPHAATAYFGYLKGYDDITTAQTDPEVAALIKEVHDATVHAVLFEYPVTRDEIRELEYLPKAKNEMPDAIYRVAYDPIRKVGAHDRFMGVVALCEKYGIDYTGLTKALASAFAYNEPRDESAMEIQADIKDIGLTKTIAKYIGRTEDDDVVAKIVEQYQKLAIKEVV</sequence>
<gene>
    <name evidence="5" type="ORF">KUA55_07680</name>
</gene>
<dbReference type="EMBL" id="JAHUZB010000003">
    <property type="protein sequence ID" value="MBV7390555.1"/>
    <property type="molecule type" value="Genomic_DNA"/>
</dbReference>
<proteinExistence type="predicted"/>
<dbReference type="PANTHER" id="PTHR30524">
    <property type="entry name" value="MANNITOL-1-PHOSPHATE 5-DEHYDROGENASE"/>
    <property type="match status" value="1"/>
</dbReference>
<name>A0ABS6TCE1_9ENTE</name>
<dbReference type="InterPro" id="IPR013131">
    <property type="entry name" value="Mannitol_DH_N"/>
</dbReference>
<evidence type="ECO:0000256" key="1">
    <source>
        <dbReference type="ARBA" id="ARBA00023002"/>
    </source>
</evidence>
<dbReference type="PANTHER" id="PTHR30524:SF0">
    <property type="entry name" value="ALTRONATE OXIDOREDUCTASE-RELATED"/>
    <property type="match status" value="1"/>
</dbReference>
<keyword evidence="1" id="KW-0560">Oxidoreductase</keyword>